<name>A0A6M6EA37_PRIMG</name>
<dbReference type="AlphaFoldDB" id="A0A6M6EA37"/>
<dbReference type="RefSeq" id="WP_171778425.1">
    <property type="nucleotide sequence ID" value="NZ_CP045273.1"/>
</dbReference>
<accession>A0A6M6EA37</accession>
<protein>
    <submittedName>
        <fullName evidence="1">Uncharacterized protein</fullName>
    </submittedName>
</protein>
<evidence type="ECO:0000313" key="2">
    <source>
        <dbReference type="Proteomes" id="UP000501076"/>
    </source>
</evidence>
<sequence length="308" mass="36064">MTTTYTNERREYFRKLLSDAHRGSSGRFEIELSHNLYNFHRLVALIHKDYDGDYIRIDGVFETDFPELQRPTIVEDKQDIAIYFHEHNVLIVENADLAKILMKYCAGIKVYSKEIYTEVYRTINKEFASRIEELKSKYNYTMEEFNDTLDYLYDELLNEEVKGEKAFLSQSVSSNIINDEEVKELLGFYLGNPVAATKQYVNDVIALESEYFSKAVKREFLKHLAIREIKNQIADSDLVLKAKNINELFKTELKETGRVYVTTHSGTVKIVRKNLWLINLTEMYVGNIDDINVKDIVAIEWEGKKFNI</sequence>
<geneLocation type="plasmid" evidence="2">
    <name>pfdu301a</name>
</geneLocation>
<gene>
    <name evidence="1" type="ORF">FDZ14_30575</name>
</gene>
<proteinExistence type="predicted"/>
<organism evidence="1 2">
    <name type="scientific">Priestia megaterium</name>
    <name type="common">Bacillus megaterium</name>
    <dbReference type="NCBI Taxonomy" id="1404"/>
    <lineage>
        <taxon>Bacteria</taxon>
        <taxon>Bacillati</taxon>
        <taxon>Bacillota</taxon>
        <taxon>Bacilli</taxon>
        <taxon>Bacillales</taxon>
        <taxon>Bacillaceae</taxon>
        <taxon>Priestia</taxon>
    </lineage>
</organism>
<reference evidence="1 2" key="1">
    <citation type="submission" date="2019-10" db="EMBL/GenBank/DDBJ databases">
        <title>Complete genome sequences for adaption low water activity.</title>
        <authorList>
            <person name="Zhao L."/>
            <person name="Zhong J."/>
        </authorList>
    </citation>
    <scope>NUCLEOTIDE SEQUENCE [LARGE SCALE GENOMIC DNA]</scope>
    <source>
        <strain evidence="1 2">FDU301</strain>
        <plasmid evidence="2">pfdu301a</plasmid>
    </source>
</reference>
<keyword evidence="1" id="KW-0614">Plasmid</keyword>
<dbReference type="EMBL" id="CP045273">
    <property type="protein sequence ID" value="QJX80435.1"/>
    <property type="molecule type" value="Genomic_DNA"/>
</dbReference>
<evidence type="ECO:0000313" key="1">
    <source>
        <dbReference type="EMBL" id="QJX80435.1"/>
    </source>
</evidence>
<dbReference type="Proteomes" id="UP000501076">
    <property type="component" value="Plasmid pFDU301A"/>
</dbReference>